<dbReference type="InterPro" id="IPR008274">
    <property type="entry name" value="AldOxase/xan_DH_MoCoBD1"/>
</dbReference>
<dbReference type="EMBL" id="CP003360">
    <property type="protein sequence ID" value="AFM27430.1"/>
    <property type="molecule type" value="Genomic_DNA"/>
</dbReference>
<dbReference type="Pfam" id="PF02738">
    <property type="entry name" value="MoCoBD_1"/>
    <property type="match status" value="1"/>
</dbReference>
<evidence type="ECO:0000313" key="3">
    <source>
        <dbReference type="Proteomes" id="UP000006055"/>
    </source>
</evidence>
<proteinExistence type="predicted"/>
<dbReference type="STRING" id="706587.Desti_4814"/>
<dbReference type="GO" id="GO:0005506">
    <property type="term" value="F:iron ion binding"/>
    <property type="evidence" value="ECO:0007669"/>
    <property type="project" value="InterPro"/>
</dbReference>
<dbReference type="SUPFAM" id="SSF54665">
    <property type="entry name" value="CO dehydrogenase molybdoprotein N-domain-like"/>
    <property type="match status" value="1"/>
</dbReference>
<reference evidence="3" key="1">
    <citation type="submission" date="2012-06" db="EMBL/GenBank/DDBJ databases">
        <title>Complete sequence of chromosome of Desulfomonile tiedjei DSM 6799.</title>
        <authorList>
            <person name="Lucas S."/>
            <person name="Copeland A."/>
            <person name="Lapidus A."/>
            <person name="Glavina del Rio T."/>
            <person name="Dalin E."/>
            <person name="Tice H."/>
            <person name="Bruce D."/>
            <person name="Goodwin L."/>
            <person name="Pitluck S."/>
            <person name="Peters L."/>
            <person name="Ovchinnikova G."/>
            <person name="Zeytun A."/>
            <person name="Lu M."/>
            <person name="Kyrpides N."/>
            <person name="Mavromatis K."/>
            <person name="Ivanova N."/>
            <person name="Brettin T."/>
            <person name="Detter J.C."/>
            <person name="Han C."/>
            <person name="Larimer F."/>
            <person name="Land M."/>
            <person name="Hauser L."/>
            <person name="Markowitz V."/>
            <person name="Cheng J.-F."/>
            <person name="Hugenholtz P."/>
            <person name="Woyke T."/>
            <person name="Wu D."/>
            <person name="Spring S."/>
            <person name="Schroeder M."/>
            <person name="Brambilla E."/>
            <person name="Klenk H.-P."/>
            <person name="Eisen J.A."/>
        </authorList>
    </citation>
    <scope>NUCLEOTIDE SEQUENCE [LARGE SCALE GENOMIC DNA]</scope>
    <source>
        <strain evidence="3">ATCC 49306 / DSM 6799 / DCB-1</strain>
    </source>
</reference>
<dbReference type="Gene3D" id="3.30.365.10">
    <property type="entry name" value="Aldehyde oxidase/xanthine dehydrogenase, molybdopterin binding domain"/>
    <property type="match status" value="4"/>
</dbReference>
<dbReference type="InterPro" id="IPR036856">
    <property type="entry name" value="Ald_Oxase/Xan_DH_a/b_sf"/>
</dbReference>
<dbReference type="SUPFAM" id="SSF56003">
    <property type="entry name" value="Molybdenum cofactor-binding domain"/>
    <property type="match status" value="1"/>
</dbReference>
<dbReference type="SMART" id="SM01008">
    <property type="entry name" value="Ald_Xan_dh_C"/>
    <property type="match status" value="1"/>
</dbReference>
<keyword evidence="2" id="KW-0560">Oxidoreductase</keyword>
<dbReference type="Pfam" id="PF20256">
    <property type="entry name" value="MoCoBD_2"/>
    <property type="match status" value="1"/>
</dbReference>
<dbReference type="OrthoDB" id="9775084at2"/>
<dbReference type="RefSeq" id="WP_014812537.1">
    <property type="nucleotide sequence ID" value="NC_018025.1"/>
</dbReference>
<gene>
    <name evidence="2" type="ordered locus">Desti_4814</name>
</gene>
<protein>
    <submittedName>
        <fullName evidence="2">Aerobic-type carbon monoxide dehydrogenase, large subunit CoxL/CutL-like protein</fullName>
        <ecNumber evidence="2">1.17.1.4</ecNumber>
    </submittedName>
</protein>
<accession>I4CCY9</accession>
<dbReference type="PATRIC" id="fig|706587.4.peg.5450"/>
<dbReference type="KEGG" id="dti:Desti_4814"/>
<dbReference type="Gene3D" id="3.90.1170.50">
    <property type="entry name" value="Aldehyde oxidase/xanthine dehydrogenase, a/b hammerhead"/>
    <property type="match status" value="1"/>
</dbReference>
<dbReference type="PANTHER" id="PTHR11908">
    <property type="entry name" value="XANTHINE DEHYDROGENASE"/>
    <property type="match status" value="1"/>
</dbReference>
<dbReference type="InterPro" id="IPR046867">
    <property type="entry name" value="AldOxase/xan_DH_MoCoBD2"/>
</dbReference>
<dbReference type="Proteomes" id="UP000006055">
    <property type="component" value="Chromosome"/>
</dbReference>
<dbReference type="Pfam" id="PF01315">
    <property type="entry name" value="Ald_Xan_dh_C"/>
    <property type="match status" value="1"/>
</dbReference>
<dbReference type="PANTHER" id="PTHR11908:SF157">
    <property type="entry name" value="XANTHINE DEHYDROGENASE SUBUNIT D-RELATED"/>
    <property type="match status" value="1"/>
</dbReference>
<evidence type="ECO:0000313" key="2">
    <source>
        <dbReference type="EMBL" id="AFM27430.1"/>
    </source>
</evidence>
<sequence length="768" mass="82592">MKNQPLQIGASIPRQDAYSKVTGQEKFAADYYGENLVWAGVKRAGIAHGILRKIDCEKALHVPGVVCVLTHEHVSGTNRQGVVRKDQPVLVNDKVRHCGDAVALVLADSEEALKNSLALIQCTFDELPGVFDPEEAMKSGAPLIHDDIAQNVLLHGEIKTGSGVDAEKECDIILEACFATPHQEHAYLETEVGWACVEADGKLKIVCSTQTPFRDRMEVAEALGLEFSGIRIVAPYAGGAFGGKDGVTVQTLLGLAALNAGGRPVKMHWNREESFISGTKRHSARMYYRLGAKADGTLHCLSVRLYYDTGPYDHLGGVVLTLGLEHSGGAYRIPHVYLRGWAVYTNNPIGGAFRGFGVPQVNAAMEQMMDTLAAKLNVDPLALRIKNALRRGDKTSVGKTLVCSTGLIDCLQTVSGHPLWKNRNAWKSEAPHFKRRGIGIAAVMQGSGYGPVVPDYANAKVELTVEGTFRVYCGVVDMGQGNASTNAQIAGSILGQNATSIEPVLPDTDRTLPSGSASASRCTYTFGNALIGAAEALRKRILQRAADLLMIPGIEEMVLVNGAVKHLTTGREIKLSQIAQFLNDSERISVHHFRAPVAQEDLGIAANLRLHGMPHTLFSFGAHLAAVEIDELTGILRIERYMCASDCGKVINPQIYAQQIHGGVGQGIGYAISEELNLKNGTILNPDLSTYLIPTTEDIPDIESHAVELYEPTGPFGLKGVGEVAVNGPLPAIANAVADACGVRIHESPLTAERILKALHSKNRENTE</sequence>
<organism evidence="2 3">
    <name type="scientific">Desulfomonile tiedjei (strain ATCC 49306 / DSM 6799 / DCB-1)</name>
    <dbReference type="NCBI Taxonomy" id="706587"/>
    <lineage>
        <taxon>Bacteria</taxon>
        <taxon>Pseudomonadati</taxon>
        <taxon>Thermodesulfobacteriota</taxon>
        <taxon>Desulfomonilia</taxon>
        <taxon>Desulfomonilales</taxon>
        <taxon>Desulfomonilaceae</taxon>
        <taxon>Desulfomonile</taxon>
    </lineage>
</organism>
<dbReference type="eggNOG" id="COG1529">
    <property type="taxonomic scope" value="Bacteria"/>
</dbReference>
<evidence type="ECO:0000259" key="1">
    <source>
        <dbReference type="SMART" id="SM01008"/>
    </source>
</evidence>
<dbReference type="InterPro" id="IPR016208">
    <property type="entry name" value="Ald_Oxase/xanthine_DH-like"/>
</dbReference>
<feature type="domain" description="Aldehyde oxidase/xanthine dehydrogenase a/b hammerhead" evidence="1">
    <location>
        <begin position="22"/>
        <end position="128"/>
    </location>
</feature>
<dbReference type="GO" id="GO:0004854">
    <property type="term" value="F:xanthine dehydrogenase activity"/>
    <property type="evidence" value="ECO:0007669"/>
    <property type="project" value="UniProtKB-EC"/>
</dbReference>
<name>I4CCY9_DESTA</name>
<dbReference type="InterPro" id="IPR037165">
    <property type="entry name" value="AldOxase/xan_DH_Mopterin-bd_sf"/>
</dbReference>
<dbReference type="AlphaFoldDB" id="I4CCY9"/>
<dbReference type="EC" id="1.17.1.4" evidence="2"/>
<dbReference type="InterPro" id="IPR000674">
    <property type="entry name" value="Ald_Oxase/Xan_DH_a/b"/>
</dbReference>
<dbReference type="HOGENOM" id="CLU_001681_2_1_7"/>
<keyword evidence="3" id="KW-1185">Reference proteome</keyword>